<proteinExistence type="predicted"/>
<name>A0A7J6UX40_THATH</name>
<feature type="compositionally biased region" description="Basic residues" evidence="1">
    <location>
        <begin position="18"/>
        <end position="29"/>
    </location>
</feature>
<reference evidence="2 3" key="1">
    <citation type="submission" date="2020-06" db="EMBL/GenBank/DDBJ databases">
        <title>Transcriptomic and genomic resources for Thalictrum thalictroides and T. hernandezii: Facilitating candidate gene discovery in an emerging model plant lineage.</title>
        <authorList>
            <person name="Arias T."/>
            <person name="Riano-Pachon D.M."/>
            <person name="Di Stilio V.S."/>
        </authorList>
    </citation>
    <scope>NUCLEOTIDE SEQUENCE [LARGE SCALE GENOMIC DNA]</scope>
    <source>
        <strain evidence="3">cv. WT478/WT964</strain>
        <tissue evidence="2">Leaves</tissue>
    </source>
</reference>
<dbReference type="EMBL" id="JABWDY010041741">
    <property type="protein sequence ID" value="KAF5177167.1"/>
    <property type="molecule type" value="Genomic_DNA"/>
</dbReference>
<comment type="caution">
    <text evidence="2">The sequence shown here is derived from an EMBL/GenBank/DDBJ whole genome shotgun (WGS) entry which is preliminary data.</text>
</comment>
<dbReference type="PANTHER" id="PTHR33912:SF2">
    <property type="entry name" value="PUTATIVE-RELATED"/>
    <property type="match status" value="1"/>
</dbReference>
<feature type="region of interest" description="Disordered" evidence="1">
    <location>
        <begin position="1"/>
        <end position="43"/>
    </location>
</feature>
<dbReference type="InterPro" id="IPR040381">
    <property type="entry name" value="At4g14450-like"/>
</dbReference>
<dbReference type="Proteomes" id="UP000554482">
    <property type="component" value="Unassembled WGS sequence"/>
</dbReference>
<dbReference type="PANTHER" id="PTHR33912">
    <property type="entry name" value="OS01G0939400 PROTEIN"/>
    <property type="match status" value="1"/>
</dbReference>
<gene>
    <name evidence="2" type="ORF">FRX31_033245</name>
</gene>
<accession>A0A7J6UX40</accession>
<dbReference type="GO" id="GO:0005634">
    <property type="term" value="C:nucleus"/>
    <property type="evidence" value="ECO:0007669"/>
    <property type="project" value="TreeGrafter"/>
</dbReference>
<sequence>MAGAAQEKNHISSSDHHQQKRIRSSRLQKRAPASIQVNPASSFSSDWKVAIPLLSPLVLSPSSPPSNKDQTILDHIPSSTIIQGSSRQDVEKPTFKLWQHPAAPFHYEPAPFLQSFVVPRCR</sequence>
<protein>
    <submittedName>
        <fullName evidence="2">Uncharacterized protein</fullName>
    </submittedName>
</protein>
<evidence type="ECO:0000313" key="2">
    <source>
        <dbReference type="EMBL" id="KAF5177167.1"/>
    </source>
</evidence>
<evidence type="ECO:0000313" key="3">
    <source>
        <dbReference type="Proteomes" id="UP000554482"/>
    </source>
</evidence>
<evidence type="ECO:0000256" key="1">
    <source>
        <dbReference type="SAM" id="MobiDB-lite"/>
    </source>
</evidence>
<dbReference type="AlphaFoldDB" id="A0A7J6UX40"/>
<organism evidence="2 3">
    <name type="scientific">Thalictrum thalictroides</name>
    <name type="common">Rue-anemone</name>
    <name type="synonym">Anemone thalictroides</name>
    <dbReference type="NCBI Taxonomy" id="46969"/>
    <lineage>
        <taxon>Eukaryota</taxon>
        <taxon>Viridiplantae</taxon>
        <taxon>Streptophyta</taxon>
        <taxon>Embryophyta</taxon>
        <taxon>Tracheophyta</taxon>
        <taxon>Spermatophyta</taxon>
        <taxon>Magnoliopsida</taxon>
        <taxon>Ranunculales</taxon>
        <taxon>Ranunculaceae</taxon>
        <taxon>Thalictroideae</taxon>
        <taxon>Thalictrum</taxon>
    </lineage>
</organism>
<dbReference type="GO" id="GO:0005737">
    <property type="term" value="C:cytoplasm"/>
    <property type="evidence" value="ECO:0007669"/>
    <property type="project" value="TreeGrafter"/>
</dbReference>
<feature type="compositionally biased region" description="Basic and acidic residues" evidence="1">
    <location>
        <begin position="7"/>
        <end position="17"/>
    </location>
</feature>
<keyword evidence="3" id="KW-1185">Reference proteome</keyword>
<dbReference type="OrthoDB" id="673645at2759"/>